<evidence type="ECO:0000313" key="1">
    <source>
        <dbReference type="EMBL" id="EEG24298.1"/>
    </source>
</evidence>
<comment type="caution">
    <text evidence="1">The sequence shown here is derived from an EMBL/GenBank/DDBJ whole genome shotgun (WGS) entry which is preliminary data.</text>
</comment>
<protein>
    <submittedName>
        <fullName evidence="1">Uncharacterized protein</fullName>
    </submittedName>
</protein>
<dbReference type="HOGENOM" id="CLU_2648755_0_0_4"/>
<proteinExistence type="predicted"/>
<reference evidence="1 2" key="1">
    <citation type="submission" date="2009-01" db="EMBL/GenBank/DDBJ databases">
        <authorList>
            <person name="Fulton L."/>
            <person name="Clifton S."/>
            <person name="Chinwalla A.T."/>
            <person name="Mitreva M."/>
            <person name="Sodergren E."/>
            <person name="Weinstock G."/>
            <person name="Clifton S."/>
            <person name="Dooling D.J."/>
            <person name="Fulton B."/>
            <person name="Minx P."/>
            <person name="Pepin K.H."/>
            <person name="Johnson M."/>
            <person name="Bhonagiri V."/>
            <person name="Nash W.E."/>
            <person name="Mardis E.R."/>
            <person name="Wilson R.K."/>
        </authorList>
    </citation>
    <scope>NUCLEOTIDE SEQUENCE [LARGE SCALE GENOMIC DNA]</scope>
    <source>
        <strain evidence="1 2">ATCC 23834</strain>
    </source>
</reference>
<gene>
    <name evidence="1" type="ORF">EIKCOROL_00932</name>
</gene>
<dbReference type="EMBL" id="ACEA01000017">
    <property type="protein sequence ID" value="EEG24298.1"/>
    <property type="molecule type" value="Genomic_DNA"/>
</dbReference>
<dbReference type="Proteomes" id="UP000005837">
    <property type="component" value="Unassembled WGS sequence"/>
</dbReference>
<dbReference type="AlphaFoldDB" id="C0DUA0"/>
<evidence type="ECO:0000313" key="2">
    <source>
        <dbReference type="Proteomes" id="UP000005837"/>
    </source>
</evidence>
<accession>C0DUA0</accession>
<organism evidence="1 2">
    <name type="scientific">Eikenella corrodens ATCC 23834</name>
    <dbReference type="NCBI Taxonomy" id="546274"/>
    <lineage>
        <taxon>Bacteria</taxon>
        <taxon>Pseudomonadati</taxon>
        <taxon>Pseudomonadota</taxon>
        <taxon>Betaproteobacteria</taxon>
        <taxon>Neisseriales</taxon>
        <taxon>Neisseriaceae</taxon>
        <taxon>Eikenella</taxon>
    </lineage>
</organism>
<sequence>MKKRLPEVSGSLFYSELTKTSTALACLAVLFVLSAARRLVLIFVNSLYMERMAAGMGRLFAWDVLPMSFKVGWQAT</sequence>
<name>C0DUA0_EIKCO</name>